<protein>
    <submittedName>
        <fullName evidence="12">HAD ATPase, P-type, family IC</fullName>
    </submittedName>
</protein>
<dbReference type="PANTHER" id="PTHR42861">
    <property type="entry name" value="CALCIUM-TRANSPORTING ATPASE"/>
    <property type="match status" value="1"/>
</dbReference>
<dbReference type="InterPro" id="IPR001757">
    <property type="entry name" value="P_typ_ATPase"/>
</dbReference>
<evidence type="ECO:0000259" key="11">
    <source>
        <dbReference type="Pfam" id="PF00689"/>
    </source>
</evidence>
<feature type="transmembrane region" description="Helical" evidence="9">
    <location>
        <begin position="844"/>
        <end position="866"/>
    </location>
</feature>
<feature type="domain" description="Cation-transporting P-type ATPase C-terminal" evidence="11">
    <location>
        <begin position="796"/>
        <end position="898"/>
    </location>
</feature>
<dbReference type="OMA" id="PLWNNMM"/>
<evidence type="ECO:0000256" key="6">
    <source>
        <dbReference type="ARBA" id="ARBA00022989"/>
    </source>
</evidence>
<evidence type="ECO:0000256" key="5">
    <source>
        <dbReference type="ARBA" id="ARBA00022967"/>
    </source>
</evidence>
<dbReference type="PROSITE" id="PS00154">
    <property type="entry name" value="ATPASE_E1_E2"/>
    <property type="match status" value="1"/>
</dbReference>
<dbReference type="InterPro" id="IPR006068">
    <property type="entry name" value="ATPase_P-typ_cation-transptr_C"/>
</dbReference>
<dbReference type="OrthoDB" id="3352408at2759"/>
<dbReference type="SFLD" id="SFLDG00002">
    <property type="entry name" value="C1.7:_P-type_atpase_like"/>
    <property type="match status" value="1"/>
</dbReference>
<dbReference type="GO" id="GO:0005524">
    <property type="term" value="F:ATP binding"/>
    <property type="evidence" value="ECO:0007669"/>
    <property type="project" value="UniProtKB-KW"/>
</dbReference>
<dbReference type="SFLD" id="SFLDF00027">
    <property type="entry name" value="p-type_atpase"/>
    <property type="match status" value="1"/>
</dbReference>
<evidence type="ECO:0000256" key="1">
    <source>
        <dbReference type="ARBA" id="ARBA00004141"/>
    </source>
</evidence>
<evidence type="ECO:0000256" key="9">
    <source>
        <dbReference type="SAM" id="Phobius"/>
    </source>
</evidence>
<dbReference type="Gene3D" id="1.20.1110.10">
    <property type="entry name" value="Calcium-transporting ATPase, transmembrane domain"/>
    <property type="match status" value="3"/>
</dbReference>
<dbReference type="InterPro" id="IPR008250">
    <property type="entry name" value="ATPase_P-typ_transduc_dom_A_sf"/>
</dbReference>
<keyword evidence="6 9" id="KW-1133">Transmembrane helix</keyword>
<feature type="transmembrane region" description="Helical" evidence="9">
    <location>
        <begin position="20"/>
        <end position="51"/>
    </location>
</feature>
<dbReference type="Proteomes" id="UP000011081">
    <property type="component" value="Unassembled WGS sequence"/>
</dbReference>
<dbReference type="HOGENOM" id="CLU_316559_0_0_1"/>
<dbReference type="VEuPathDB" id="MicrosporidiaDB:VCUG_01164"/>
<dbReference type="InterPro" id="IPR044492">
    <property type="entry name" value="P_typ_ATPase_HD_dom"/>
</dbReference>
<feature type="transmembrane region" description="Helical" evidence="9">
    <location>
        <begin position="206"/>
        <end position="223"/>
    </location>
</feature>
<keyword evidence="5" id="KW-1278">Translocase</keyword>
<dbReference type="Pfam" id="PF00689">
    <property type="entry name" value="Cation_ATPase_C"/>
    <property type="match status" value="1"/>
</dbReference>
<dbReference type="InterPro" id="IPR023298">
    <property type="entry name" value="ATPase_P-typ_TM_dom_sf"/>
</dbReference>
<keyword evidence="7 9" id="KW-0472">Membrane</keyword>
<dbReference type="SUPFAM" id="SSF81653">
    <property type="entry name" value="Calcium ATPase, transduction domain A"/>
    <property type="match status" value="1"/>
</dbReference>
<feature type="transmembrane region" description="Helical" evidence="9">
    <location>
        <begin position="250"/>
        <end position="271"/>
    </location>
</feature>
<dbReference type="SUPFAM" id="SSF81660">
    <property type="entry name" value="Metal cation-transporting ATPase, ATP-binding domain N"/>
    <property type="match status" value="1"/>
</dbReference>
<feature type="domain" description="P-type ATPase A" evidence="10">
    <location>
        <begin position="87"/>
        <end position="224"/>
    </location>
</feature>
<evidence type="ECO:0000256" key="2">
    <source>
        <dbReference type="ARBA" id="ARBA00022692"/>
    </source>
</evidence>
<keyword evidence="3" id="KW-0547">Nucleotide-binding</keyword>
<dbReference type="GeneID" id="19879045"/>
<name>L2GWD8_VAVCU</name>
<dbReference type="SFLD" id="SFLDS00003">
    <property type="entry name" value="Haloacid_Dehalogenase"/>
    <property type="match status" value="1"/>
</dbReference>
<keyword evidence="2 9" id="KW-0812">Transmembrane</keyword>
<dbReference type="GO" id="GO:0016020">
    <property type="term" value="C:membrane"/>
    <property type="evidence" value="ECO:0007669"/>
    <property type="project" value="UniProtKB-SubCell"/>
</dbReference>
<dbReference type="SUPFAM" id="SSF56784">
    <property type="entry name" value="HAD-like"/>
    <property type="match status" value="1"/>
</dbReference>
<dbReference type="SUPFAM" id="SSF81665">
    <property type="entry name" value="Calcium ATPase, transmembrane domain M"/>
    <property type="match status" value="1"/>
</dbReference>
<dbReference type="STRING" id="948595.L2GWD8"/>
<dbReference type="InterPro" id="IPR059000">
    <property type="entry name" value="ATPase_P-type_domA"/>
</dbReference>
<feature type="region of interest" description="Disordered" evidence="8">
    <location>
        <begin position="363"/>
        <end position="382"/>
    </location>
</feature>
<dbReference type="GO" id="GO:0016887">
    <property type="term" value="F:ATP hydrolysis activity"/>
    <property type="evidence" value="ECO:0007669"/>
    <property type="project" value="InterPro"/>
</dbReference>
<evidence type="ECO:0000256" key="8">
    <source>
        <dbReference type="SAM" id="MobiDB-lite"/>
    </source>
</evidence>
<proteinExistence type="predicted"/>
<dbReference type="PRINTS" id="PR00120">
    <property type="entry name" value="HATPASE"/>
</dbReference>
<dbReference type="InterPro" id="IPR023214">
    <property type="entry name" value="HAD_sf"/>
</dbReference>
<evidence type="ECO:0000256" key="4">
    <source>
        <dbReference type="ARBA" id="ARBA00022840"/>
    </source>
</evidence>
<dbReference type="AlphaFoldDB" id="L2GWD8"/>
<dbReference type="Pfam" id="PF00702">
    <property type="entry name" value="Hydrolase"/>
    <property type="match status" value="1"/>
</dbReference>
<feature type="compositionally biased region" description="Polar residues" evidence="8">
    <location>
        <begin position="368"/>
        <end position="382"/>
    </location>
</feature>
<dbReference type="InParanoid" id="L2GWD8"/>
<dbReference type="InterPro" id="IPR023299">
    <property type="entry name" value="ATPase_P-typ_cyto_dom_N"/>
</dbReference>
<keyword evidence="13" id="KW-1185">Reference proteome</keyword>
<keyword evidence="4" id="KW-0067">ATP-binding</keyword>
<dbReference type="EMBL" id="GL877419">
    <property type="protein sequence ID" value="ELA47395.1"/>
    <property type="molecule type" value="Genomic_DNA"/>
</dbReference>
<dbReference type="NCBIfam" id="TIGR01494">
    <property type="entry name" value="ATPase_P-type"/>
    <property type="match status" value="1"/>
</dbReference>
<dbReference type="GO" id="GO:0030001">
    <property type="term" value="P:metal ion transport"/>
    <property type="evidence" value="ECO:0007669"/>
    <property type="project" value="UniProtKB-ARBA"/>
</dbReference>
<sequence length="899" mass="101618">MKRYCKVILETVIRPFEDKLSVFLLLLQVVSVFMVDSSIFDFFMTLLLLYLNSCLETLQNYRNNREISKFNSFMKIKTKKLDFNKLVLTEEIGVGDIIHLSIGDKIPSDCILIDQSTFKATKFLKVNESILTGESIGVIKKQSKVTLEDAFLFYDFCWKNSDVNNGVLERDSELRAILEEYDEKRRKKLFKTLRRIRRYKKQKKRVFYGGTFVLQGTSLALVIDKSREVLKIQTSLTNITSELTSEVQRIQHILFISILSVCIVLFIYCMLVGNMSTLKVCTSLAVTAIPEGLDLVVRINLSVIVFKLKKNMIFIKKLVSLEILGSVNMIVLDKTGTITTNEQMIDQIIEVWPIKRIFSVDSKEKGSNDGNPTGQNNNDRVQGTNFEFKPVCISENEIFMAICKHLSEVITVDDKKMGDPLDISMFEAVPDCKSKLLFFKTFCCENMVTRGIIELGNNYYEILKGAPENVLALCHSYNSDSKKSAKIKSSDKKCILSNLKERSIACAYKRLNKRYITKLVRNVTDVSSGLEDKQLKKKNYKLLGFITFKDTLREGVKDCFKWCQANDVKIRILTGDSKLTTMNLLNGIGIQGEFCSAKKYIDRNLSNANFEDDGAVELSNTVTATNLSSAGRHVNKNRHEEKFFEVIYRASPSNKHTVLKHLGKSNRILMTGDGVNDLLAIKQADVGVSLGEGSDLSKEVSDIILIDSDIKNILILLGSGRVALHNVKALLKYLISSNIGEVIAVFLAIVTNKAILNSKQLLFINLLTDGLPATLMCMNRGHGKGRFLFFRTTLIAAYLGFTTYLIQDKTKSFLFIVIGEMLNSLNNINLGVSLLVSCRQNPHLVLAVFLTLALLFAITNINIFSWILNVEKITLREFLNLMLLAFPIILIDEVFKQFS</sequence>
<reference evidence="13" key="1">
    <citation type="submission" date="2011-03" db="EMBL/GenBank/DDBJ databases">
        <title>The genome sequence of Vavraia culicis strain floridensis.</title>
        <authorList>
            <consortium name="The Broad Institute Genome Sequencing Platform"/>
            <person name="Cuomo C."/>
            <person name="Becnel J."/>
            <person name="Sanscrainte N."/>
            <person name="Young S.K."/>
            <person name="Zeng Q."/>
            <person name="Gargeya S."/>
            <person name="Fitzgerald M."/>
            <person name="Haas B."/>
            <person name="Abouelleil A."/>
            <person name="Alvarado L."/>
            <person name="Arachchi H.M."/>
            <person name="Berlin A."/>
            <person name="Chapman S.B."/>
            <person name="Gearin G."/>
            <person name="Goldberg J."/>
            <person name="Griggs A."/>
            <person name="Gujja S."/>
            <person name="Hansen M."/>
            <person name="Heiman D."/>
            <person name="Howarth C."/>
            <person name="Larimer J."/>
            <person name="Lui A."/>
            <person name="MacDonald P.J.P."/>
            <person name="McCowen C."/>
            <person name="Montmayeur A."/>
            <person name="Murphy C."/>
            <person name="Neiman D."/>
            <person name="Pearson M."/>
            <person name="Priest M."/>
            <person name="Roberts A."/>
            <person name="Saif S."/>
            <person name="Shea T."/>
            <person name="Sisk P."/>
            <person name="Stolte C."/>
            <person name="Sykes S."/>
            <person name="Wortman J."/>
            <person name="Nusbaum C."/>
            <person name="Birren B."/>
        </authorList>
    </citation>
    <scope>NUCLEOTIDE SEQUENCE [LARGE SCALE GENOMIC DNA]</scope>
    <source>
        <strain evidence="13">floridensis</strain>
    </source>
</reference>
<dbReference type="Gene3D" id="2.70.150.10">
    <property type="entry name" value="Calcium-transporting ATPase, cytoplasmic transduction domain A"/>
    <property type="match status" value="2"/>
</dbReference>
<gene>
    <name evidence="12" type="ORF">VCUG_01164</name>
</gene>
<feature type="transmembrane region" description="Helical" evidence="9">
    <location>
        <begin position="878"/>
        <end position="895"/>
    </location>
</feature>
<evidence type="ECO:0000313" key="13">
    <source>
        <dbReference type="Proteomes" id="UP000011081"/>
    </source>
</evidence>
<feature type="transmembrane region" description="Helical" evidence="9">
    <location>
        <begin position="788"/>
        <end position="806"/>
    </location>
</feature>
<accession>L2GWD8</accession>
<dbReference type="InterPro" id="IPR036412">
    <property type="entry name" value="HAD-like_sf"/>
</dbReference>
<dbReference type="PRINTS" id="PR00119">
    <property type="entry name" value="CATATPASE"/>
</dbReference>
<evidence type="ECO:0000256" key="7">
    <source>
        <dbReference type="ARBA" id="ARBA00023136"/>
    </source>
</evidence>
<evidence type="ECO:0000259" key="10">
    <source>
        <dbReference type="Pfam" id="PF00122"/>
    </source>
</evidence>
<evidence type="ECO:0000256" key="3">
    <source>
        <dbReference type="ARBA" id="ARBA00022741"/>
    </source>
</evidence>
<dbReference type="RefSeq" id="XP_008074182.1">
    <property type="nucleotide sequence ID" value="XM_008075991.1"/>
</dbReference>
<evidence type="ECO:0000313" key="12">
    <source>
        <dbReference type="EMBL" id="ELA47395.1"/>
    </source>
</evidence>
<dbReference type="Gene3D" id="3.40.50.1000">
    <property type="entry name" value="HAD superfamily/HAD-like"/>
    <property type="match status" value="1"/>
</dbReference>
<organism evidence="12 13">
    <name type="scientific">Vavraia culicis (isolate floridensis)</name>
    <name type="common">Microsporidian parasite</name>
    <dbReference type="NCBI Taxonomy" id="948595"/>
    <lineage>
        <taxon>Eukaryota</taxon>
        <taxon>Fungi</taxon>
        <taxon>Fungi incertae sedis</taxon>
        <taxon>Microsporidia</taxon>
        <taxon>Pleistophoridae</taxon>
        <taxon>Vavraia</taxon>
    </lineage>
</organism>
<comment type="subcellular location">
    <subcellularLocation>
        <location evidence="1">Membrane</location>
        <topology evidence="1">Multi-pass membrane protein</topology>
    </subcellularLocation>
</comment>
<dbReference type="InterPro" id="IPR018303">
    <property type="entry name" value="ATPase_P-typ_P_site"/>
</dbReference>
<dbReference type="Pfam" id="PF00122">
    <property type="entry name" value="E1-E2_ATPase"/>
    <property type="match status" value="1"/>
</dbReference>
<dbReference type="Gene3D" id="3.40.1110.10">
    <property type="entry name" value="Calcium-transporting ATPase, cytoplasmic domain N"/>
    <property type="match status" value="1"/>
</dbReference>